<reference evidence="8 9" key="1">
    <citation type="submission" date="2020-07" db="EMBL/GenBank/DDBJ databases">
        <title>Sequencing the genomes of 1000 actinobacteria strains.</title>
        <authorList>
            <person name="Klenk H.-P."/>
        </authorList>
    </citation>
    <scope>NUCLEOTIDE SEQUENCE [LARGE SCALE GENOMIC DNA]</scope>
    <source>
        <strain evidence="8 9">DSM 42178</strain>
    </source>
</reference>
<protein>
    <submittedName>
        <fullName evidence="8">Leucine efflux protein</fullName>
    </submittedName>
</protein>
<dbReference type="InterPro" id="IPR001123">
    <property type="entry name" value="LeuE-type"/>
</dbReference>
<evidence type="ECO:0000256" key="1">
    <source>
        <dbReference type="ARBA" id="ARBA00004651"/>
    </source>
</evidence>
<dbReference type="PANTHER" id="PTHR30086:SF15">
    <property type="entry name" value="LEUCINE EFFLUX PROTEIN"/>
    <property type="match status" value="1"/>
</dbReference>
<dbReference type="GO" id="GO:0015820">
    <property type="term" value="P:L-leucine transport"/>
    <property type="evidence" value="ECO:0007669"/>
    <property type="project" value="TreeGrafter"/>
</dbReference>
<keyword evidence="6 7" id="KW-0472">Membrane</keyword>
<comment type="similarity">
    <text evidence="2">Belongs to the Rht family.</text>
</comment>
<dbReference type="PANTHER" id="PTHR30086">
    <property type="entry name" value="ARGININE EXPORTER PROTEIN ARGO"/>
    <property type="match status" value="1"/>
</dbReference>
<dbReference type="GO" id="GO:0015190">
    <property type="term" value="F:L-leucine transmembrane transporter activity"/>
    <property type="evidence" value="ECO:0007669"/>
    <property type="project" value="TreeGrafter"/>
</dbReference>
<keyword evidence="3" id="KW-1003">Cell membrane</keyword>
<feature type="transmembrane region" description="Helical" evidence="7">
    <location>
        <begin position="212"/>
        <end position="232"/>
    </location>
</feature>
<dbReference type="PIRSF" id="PIRSF006324">
    <property type="entry name" value="LeuE"/>
    <property type="match status" value="1"/>
</dbReference>
<proteinExistence type="inferred from homology"/>
<evidence type="ECO:0000256" key="4">
    <source>
        <dbReference type="ARBA" id="ARBA00022692"/>
    </source>
</evidence>
<feature type="transmembrane region" description="Helical" evidence="7">
    <location>
        <begin position="12"/>
        <end position="29"/>
    </location>
</feature>
<dbReference type="EMBL" id="JACBZD010000002">
    <property type="protein sequence ID" value="NYI07820.1"/>
    <property type="molecule type" value="Genomic_DNA"/>
</dbReference>
<dbReference type="AlphaFoldDB" id="A0A853A2X1"/>
<evidence type="ECO:0000256" key="2">
    <source>
        <dbReference type="ARBA" id="ARBA00007928"/>
    </source>
</evidence>
<feature type="transmembrane region" description="Helical" evidence="7">
    <location>
        <begin position="41"/>
        <end position="65"/>
    </location>
</feature>
<feature type="transmembrane region" description="Helical" evidence="7">
    <location>
        <begin position="71"/>
        <end position="92"/>
    </location>
</feature>
<evidence type="ECO:0000313" key="9">
    <source>
        <dbReference type="Proteomes" id="UP000567795"/>
    </source>
</evidence>
<feature type="transmembrane region" description="Helical" evidence="7">
    <location>
        <begin position="144"/>
        <end position="163"/>
    </location>
</feature>
<comment type="subcellular location">
    <subcellularLocation>
        <location evidence="1">Cell membrane</location>
        <topology evidence="1">Multi-pass membrane protein</topology>
    </subcellularLocation>
</comment>
<keyword evidence="5 7" id="KW-1133">Transmembrane helix</keyword>
<dbReference type="RefSeq" id="WP_179816759.1">
    <property type="nucleotide sequence ID" value="NZ_JACBZD010000002.1"/>
</dbReference>
<organism evidence="8 9">
    <name type="scientific">Allostreptomyces psammosilenae</name>
    <dbReference type="NCBI Taxonomy" id="1892865"/>
    <lineage>
        <taxon>Bacteria</taxon>
        <taxon>Bacillati</taxon>
        <taxon>Actinomycetota</taxon>
        <taxon>Actinomycetes</taxon>
        <taxon>Kitasatosporales</taxon>
        <taxon>Streptomycetaceae</taxon>
        <taxon>Allostreptomyces</taxon>
    </lineage>
</organism>
<name>A0A853A2X1_9ACTN</name>
<dbReference type="GO" id="GO:0005886">
    <property type="term" value="C:plasma membrane"/>
    <property type="evidence" value="ECO:0007669"/>
    <property type="project" value="UniProtKB-SubCell"/>
</dbReference>
<evidence type="ECO:0000313" key="8">
    <source>
        <dbReference type="EMBL" id="NYI07820.1"/>
    </source>
</evidence>
<comment type="caution">
    <text evidence="8">The sequence shown here is derived from an EMBL/GenBank/DDBJ whole genome shotgun (WGS) entry which is preliminary data.</text>
</comment>
<accession>A0A853A2X1</accession>
<dbReference type="Pfam" id="PF01810">
    <property type="entry name" value="LysE"/>
    <property type="match status" value="1"/>
</dbReference>
<evidence type="ECO:0000256" key="6">
    <source>
        <dbReference type="ARBA" id="ARBA00023136"/>
    </source>
</evidence>
<keyword evidence="4 7" id="KW-0812">Transmembrane</keyword>
<evidence type="ECO:0000256" key="3">
    <source>
        <dbReference type="ARBA" id="ARBA00022475"/>
    </source>
</evidence>
<keyword evidence="9" id="KW-1185">Reference proteome</keyword>
<sequence length="237" mass="24701">MLGVTDLPTYVIGVVAIILLPGPNSLYTLSVAARRGVRAGYTAAAAVFIGDTTLMLLSAAGAASLLRANPVLFTAIKYAGAAYLVWLGIGMLRGAWRSWRGRTGPNHAPDGTGAGAVTSASSAASATAPTSRASTATERPFRRALIVSLLNPKAILFFISYFIQFVDPAYDRPWLSFLLLGAIVQLASMLYLTTLILAGTTLAGYFRSRRRLTAGLSGGVGALFLGFAAQLARATGA</sequence>
<dbReference type="NCBIfam" id="NF008201">
    <property type="entry name" value="PRK10958.1"/>
    <property type="match status" value="1"/>
</dbReference>
<feature type="transmembrane region" description="Helical" evidence="7">
    <location>
        <begin position="175"/>
        <end position="200"/>
    </location>
</feature>
<evidence type="ECO:0000256" key="7">
    <source>
        <dbReference type="SAM" id="Phobius"/>
    </source>
</evidence>
<gene>
    <name evidence="8" type="ORF">FHU37_004849</name>
</gene>
<dbReference type="Proteomes" id="UP000567795">
    <property type="component" value="Unassembled WGS sequence"/>
</dbReference>
<evidence type="ECO:0000256" key="5">
    <source>
        <dbReference type="ARBA" id="ARBA00022989"/>
    </source>
</evidence>